<evidence type="ECO:0000313" key="2">
    <source>
        <dbReference type="EMBL" id="SVA38690.1"/>
    </source>
</evidence>
<name>A0A381VEB8_9ZZZZ</name>
<feature type="compositionally biased region" description="Low complexity" evidence="1">
    <location>
        <begin position="48"/>
        <end position="58"/>
    </location>
</feature>
<proteinExistence type="predicted"/>
<dbReference type="EMBL" id="UINC01008604">
    <property type="protein sequence ID" value="SVA38690.1"/>
    <property type="molecule type" value="Genomic_DNA"/>
</dbReference>
<feature type="non-terminal residue" evidence="2">
    <location>
        <position position="1"/>
    </location>
</feature>
<evidence type="ECO:0000256" key="1">
    <source>
        <dbReference type="SAM" id="MobiDB-lite"/>
    </source>
</evidence>
<organism evidence="2">
    <name type="scientific">marine metagenome</name>
    <dbReference type="NCBI Taxonomy" id="408172"/>
    <lineage>
        <taxon>unclassified sequences</taxon>
        <taxon>metagenomes</taxon>
        <taxon>ecological metagenomes</taxon>
    </lineage>
</organism>
<feature type="region of interest" description="Disordered" evidence="1">
    <location>
        <begin position="15"/>
        <end position="58"/>
    </location>
</feature>
<dbReference type="AlphaFoldDB" id="A0A381VEB8"/>
<feature type="non-terminal residue" evidence="2">
    <location>
        <position position="58"/>
    </location>
</feature>
<reference evidence="2" key="1">
    <citation type="submission" date="2018-05" db="EMBL/GenBank/DDBJ databases">
        <authorList>
            <person name="Lanie J.A."/>
            <person name="Ng W.-L."/>
            <person name="Kazmierczak K.M."/>
            <person name="Andrzejewski T.M."/>
            <person name="Davidsen T.M."/>
            <person name="Wayne K.J."/>
            <person name="Tettelin H."/>
            <person name="Glass J.I."/>
            <person name="Rusch D."/>
            <person name="Podicherti R."/>
            <person name="Tsui H.-C.T."/>
            <person name="Winkler M.E."/>
        </authorList>
    </citation>
    <scope>NUCLEOTIDE SEQUENCE</scope>
</reference>
<accession>A0A381VEB8</accession>
<protein>
    <submittedName>
        <fullName evidence="2">Uncharacterized protein</fullName>
    </submittedName>
</protein>
<gene>
    <name evidence="2" type="ORF">METZ01_LOCUS91544</name>
</gene>
<sequence length="58" mass="6494">WSPSRWTRSGWWTSSAWTNRPTAGPTCRPPARLDAWRSSRRSPRGRDSSGFGSSSTTP</sequence>